<evidence type="ECO:0000256" key="2">
    <source>
        <dbReference type="SAM" id="Coils"/>
    </source>
</evidence>
<keyword evidence="1" id="KW-0853">WD repeat</keyword>
<dbReference type="InterPro" id="IPR001680">
    <property type="entry name" value="WD40_rpt"/>
</dbReference>
<accession>A0A2S9XRP4</accession>
<proteinExistence type="predicted"/>
<dbReference type="Gene3D" id="3.40.50.300">
    <property type="entry name" value="P-loop containing nucleotide triphosphate hydrolases"/>
    <property type="match status" value="1"/>
</dbReference>
<dbReference type="SMART" id="SM00320">
    <property type="entry name" value="WD40"/>
    <property type="match status" value="6"/>
</dbReference>
<dbReference type="Proteomes" id="UP000237968">
    <property type="component" value="Unassembled WGS sequence"/>
</dbReference>
<dbReference type="InterPro" id="IPR027417">
    <property type="entry name" value="P-loop_NTPase"/>
</dbReference>
<keyword evidence="2" id="KW-0175">Coiled coil</keyword>
<comment type="caution">
    <text evidence="4">The sequence shown here is derived from an EMBL/GenBank/DDBJ whole genome shotgun (WGS) entry which is preliminary data.</text>
</comment>
<dbReference type="PROSITE" id="PS50082">
    <property type="entry name" value="WD_REPEATS_2"/>
    <property type="match status" value="4"/>
</dbReference>
<evidence type="ECO:0000313" key="4">
    <source>
        <dbReference type="EMBL" id="PRP95538.1"/>
    </source>
</evidence>
<gene>
    <name evidence="4" type="ORF">ENSA5_38210</name>
</gene>
<dbReference type="Gene3D" id="2.130.10.10">
    <property type="entry name" value="YVTN repeat-like/Quinoprotein amine dehydrogenase"/>
    <property type="match status" value="3"/>
</dbReference>
<evidence type="ECO:0000313" key="5">
    <source>
        <dbReference type="Proteomes" id="UP000237968"/>
    </source>
</evidence>
<sequence length="1220" mass="129090">MPTTTKRPQRGRHFYGPGPYVEREVDEALRSTLRAGEYALVLAARGSGKTSLRIRTTELLTEQGVRVASVDLGAIGAETRADAFCASLAIEAGRSLGVADEAKKAWRRSKGPPQMRLRACLREVLLESSEDPLVLFIDELELVRALGPARDDFFAALRAMSDARGHDEVWRRLSVCLVGAMTRDELISDPGRSSFDLPAREFAPRDFNRELLQEFAETLAPLGVNTDALLDALHDWTSGSPALIQWICGDLLLREISRGREATAVEAVIRETFLQRGPEVDPLLGDTARRLRRDHRDPYRTRLLAAYERVLRGEVIDLRGRQLGSEGAQIVARLKVAGLVAPSAGGKLRVRNRIVERAFDRNWVRRALAGRPVSDALDRWEAGGRRSAHLLRGEPLQAAIEWIEGRPDVTPSERDFVLASESARARWLRRLLWAGGALSLGLGAALGVVSWQYQTKVANQTAPAAVEVAAPAPSTPSAEEPELLGPASPTAEPTFVTSAREAVEQASGDDEAQAKIDALEIELAAIEQRMAIERASRAELLAPDPARRGEGLELALAALSAWVEGGSSVDDVPAPVTRGLTANLPSPGDTTLLSAHSGPVAGIQFSADGARFATADEREIRVWERDTGRRLDSLPHIAGSIARFALSPAGRYVAALSEAGSLTVWATSDGGVLGPAPLAVPPGVPMPLAPVARLAVDDGGKVSVIRRDGSIDTVDPRAGNASARLQASALPQTLALDHATVIDASIGAQTRVALVHDELIELWDVATGQVQASVTTPVPGSGARVGALFATRDAAEVLVQFEDGSAVTVWDTTHGTLRTIATPDPTDPKDPPEQADRALALALSPEGELIATGGADRIARVWSIETGELVATIEAHEDALTSLAFTPDGAALVAGDRSGQLRIHPLALGAEASLPLRGASLGASGVAATVHHDDSALELRWSGGQTSARWPLERPVTKALVSVDGSRLALLYAEGDLALVSGATGPAGEAIATVPARVLDLALSSDGKLLAVAGEDRRVSLIDTNGQPIATLSGHDAPVDRLALSPDGTRLVSADRSKVLRVWDPGTAALLGTFETDRRAEVVAINGEFFLVADQQGGAELWSMEARARVAELELGGEAISEVAIAPDGEWFALARGGVGSVELWRPSSPDALARFRAAPPIAALRYTDDGETVLAVDGRGQLARWPARPQAWLAEGCAVLPPGSVVPSVCSAQGTPTSP</sequence>
<feature type="repeat" description="WD" evidence="1">
    <location>
        <begin position="593"/>
        <end position="633"/>
    </location>
</feature>
<reference evidence="4 5" key="1">
    <citation type="submission" date="2018-03" db="EMBL/GenBank/DDBJ databases">
        <title>Draft Genome Sequences of the Obligatory Marine Myxobacteria Enhygromyxa salina SWB005.</title>
        <authorList>
            <person name="Poehlein A."/>
            <person name="Moghaddam J.A."/>
            <person name="Harms H."/>
            <person name="Alanjari M."/>
            <person name="Koenig G.M."/>
            <person name="Daniel R."/>
            <person name="Schaeberle T.F."/>
        </authorList>
    </citation>
    <scope>NUCLEOTIDE SEQUENCE [LARGE SCALE GENOMIC DNA]</scope>
    <source>
        <strain evidence="4 5">SWB005</strain>
    </source>
</reference>
<dbReference type="InterPro" id="IPR015943">
    <property type="entry name" value="WD40/YVTN_repeat-like_dom_sf"/>
</dbReference>
<keyword evidence="5" id="KW-1185">Reference proteome</keyword>
<dbReference type="EMBL" id="PVNK01000168">
    <property type="protein sequence ID" value="PRP95538.1"/>
    <property type="molecule type" value="Genomic_DNA"/>
</dbReference>
<evidence type="ECO:0000256" key="1">
    <source>
        <dbReference type="PROSITE-ProRule" id="PRU00221"/>
    </source>
</evidence>
<dbReference type="Pfam" id="PF14516">
    <property type="entry name" value="AAA_35"/>
    <property type="match status" value="1"/>
</dbReference>
<dbReference type="PANTHER" id="PTHR19879:SF9">
    <property type="entry name" value="TRANSCRIPTION INITIATION FACTOR TFIID SUBUNIT 5"/>
    <property type="match status" value="1"/>
</dbReference>
<protein>
    <submittedName>
        <fullName evidence="4">WD domain, G-beta repeat</fullName>
    </submittedName>
</protein>
<dbReference type="RefSeq" id="WP_106393146.1">
    <property type="nucleotide sequence ID" value="NZ_PVNK01000168.1"/>
</dbReference>
<dbReference type="SUPFAM" id="SSF69322">
    <property type="entry name" value="Tricorn protease domain 2"/>
    <property type="match status" value="1"/>
</dbReference>
<dbReference type="Pfam" id="PF00400">
    <property type="entry name" value="WD40"/>
    <property type="match status" value="5"/>
</dbReference>
<dbReference type="PANTHER" id="PTHR19879">
    <property type="entry name" value="TRANSCRIPTION INITIATION FACTOR TFIID"/>
    <property type="match status" value="1"/>
</dbReference>
<dbReference type="PROSITE" id="PS50294">
    <property type="entry name" value="WD_REPEATS_REGION"/>
    <property type="match status" value="2"/>
</dbReference>
<feature type="region of interest" description="Disordered" evidence="3">
    <location>
        <begin position="470"/>
        <end position="492"/>
    </location>
</feature>
<feature type="repeat" description="WD" evidence="1">
    <location>
        <begin position="1032"/>
        <end position="1064"/>
    </location>
</feature>
<evidence type="ECO:0000256" key="3">
    <source>
        <dbReference type="SAM" id="MobiDB-lite"/>
    </source>
</evidence>
<feature type="repeat" description="WD" evidence="1">
    <location>
        <begin position="873"/>
        <end position="903"/>
    </location>
</feature>
<dbReference type="AlphaFoldDB" id="A0A2S9XRP4"/>
<feature type="coiled-coil region" evidence="2">
    <location>
        <begin position="509"/>
        <end position="536"/>
    </location>
</feature>
<feature type="repeat" description="WD" evidence="1">
    <location>
        <begin position="840"/>
        <end position="872"/>
    </location>
</feature>
<dbReference type="SUPFAM" id="SSF50998">
    <property type="entry name" value="Quinoprotein alcohol dehydrogenase-like"/>
    <property type="match status" value="1"/>
</dbReference>
<organism evidence="4 5">
    <name type="scientific">Enhygromyxa salina</name>
    <dbReference type="NCBI Taxonomy" id="215803"/>
    <lineage>
        <taxon>Bacteria</taxon>
        <taxon>Pseudomonadati</taxon>
        <taxon>Myxococcota</taxon>
        <taxon>Polyangia</taxon>
        <taxon>Nannocystales</taxon>
        <taxon>Nannocystaceae</taxon>
        <taxon>Enhygromyxa</taxon>
    </lineage>
</organism>
<name>A0A2S9XRP4_9BACT</name>
<dbReference type="SUPFAM" id="SSF52540">
    <property type="entry name" value="P-loop containing nucleoside triphosphate hydrolases"/>
    <property type="match status" value="1"/>
</dbReference>
<dbReference type="InterPro" id="IPR011047">
    <property type="entry name" value="Quinoprotein_ADH-like_sf"/>
</dbReference>
<dbReference type="OrthoDB" id="9765809at2"/>